<dbReference type="OrthoDB" id="429813at2759"/>
<gene>
    <name evidence="1" type="ORF">K491DRAFT_707568</name>
</gene>
<evidence type="ECO:0008006" key="3">
    <source>
        <dbReference type="Google" id="ProtNLM"/>
    </source>
</evidence>
<evidence type="ECO:0000313" key="1">
    <source>
        <dbReference type="EMBL" id="KAF2650414.1"/>
    </source>
</evidence>
<organism evidence="1 2">
    <name type="scientific">Lophiostoma macrostomum CBS 122681</name>
    <dbReference type="NCBI Taxonomy" id="1314788"/>
    <lineage>
        <taxon>Eukaryota</taxon>
        <taxon>Fungi</taxon>
        <taxon>Dikarya</taxon>
        <taxon>Ascomycota</taxon>
        <taxon>Pezizomycotina</taxon>
        <taxon>Dothideomycetes</taxon>
        <taxon>Pleosporomycetidae</taxon>
        <taxon>Pleosporales</taxon>
        <taxon>Lophiostomataceae</taxon>
        <taxon>Lophiostoma</taxon>
    </lineage>
</organism>
<dbReference type="PANTHER" id="PTHR37285:SF5">
    <property type="entry name" value="SPORE WALL MATURATION PROTEIN DIT1"/>
    <property type="match status" value="1"/>
</dbReference>
<dbReference type="Pfam" id="PF05141">
    <property type="entry name" value="DIT1_PvcA"/>
    <property type="match status" value="1"/>
</dbReference>
<dbReference type="AlphaFoldDB" id="A0A6A6SW35"/>
<keyword evidence="2" id="KW-1185">Reference proteome</keyword>
<reference evidence="1" key="1">
    <citation type="journal article" date="2020" name="Stud. Mycol.">
        <title>101 Dothideomycetes genomes: a test case for predicting lifestyles and emergence of pathogens.</title>
        <authorList>
            <person name="Haridas S."/>
            <person name="Albert R."/>
            <person name="Binder M."/>
            <person name="Bloem J."/>
            <person name="Labutti K."/>
            <person name="Salamov A."/>
            <person name="Andreopoulos B."/>
            <person name="Baker S."/>
            <person name="Barry K."/>
            <person name="Bills G."/>
            <person name="Bluhm B."/>
            <person name="Cannon C."/>
            <person name="Castanera R."/>
            <person name="Culley D."/>
            <person name="Daum C."/>
            <person name="Ezra D."/>
            <person name="Gonzalez J."/>
            <person name="Henrissat B."/>
            <person name="Kuo A."/>
            <person name="Liang C."/>
            <person name="Lipzen A."/>
            <person name="Lutzoni F."/>
            <person name="Magnuson J."/>
            <person name="Mondo S."/>
            <person name="Nolan M."/>
            <person name="Ohm R."/>
            <person name="Pangilinan J."/>
            <person name="Park H.-J."/>
            <person name="Ramirez L."/>
            <person name="Alfaro M."/>
            <person name="Sun H."/>
            <person name="Tritt A."/>
            <person name="Yoshinaga Y."/>
            <person name="Zwiers L.-H."/>
            <person name="Turgeon B."/>
            <person name="Goodwin S."/>
            <person name="Spatafora J."/>
            <person name="Crous P."/>
            <person name="Grigoriev I."/>
        </authorList>
    </citation>
    <scope>NUCLEOTIDE SEQUENCE</scope>
    <source>
        <strain evidence="1">CBS 122681</strain>
    </source>
</reference>
<dbReference type="InterPro" id="IPR007817">
    <property type="entry name" value="Isocyanide_synthase_DIT1"/>
</dbReference>
<accession>A0A6A6SW35</accession>
<dbReference type="Proteomes" id="UP000799324">
    <property type="component" value="Unassembled WGS sequence"/>
</dbReference>
<name>A0A6A6SW35_9PLEO</name>
<sequence>MVQILSSKNCATDQGLHLSLQILDIFSQYPLNKFNDSKERLAAGTSNFLSIIDSFVISGSPVEACLPAFPFKSTNRVYKVLGTVPDKAEELALERLNFLCIQVGKIYPPGAKITIISDGITYNDLLSVSDRETWAYGEALRAMASEKKFNYLEFARMKDLLDISIPDKLREINYVANCTNFRRLLLNMHGRSDLDIDKEIANNPDTMLTYLGYRRFLESDLKHIYPFHENWSSNGAYKRDVKYLAKQLLIRGYAFASAVRHAFPDHLRFSIHESIGEHKLAISLLNTRTGYTTPWHCSVALLATGEWISAPMGEFQKDSRLEVVYDKGRPSHYQEILHTNGISSISETSAIYLQRPKPFNGVLRGYSAPAQDTLLN</sequence>
<dbReference type="EMBL" id="MU004455">
    <property type="protein sequence ID" value="KAF2650414.1"/>
    <property type="molecule type" value="Genomic_DNA"/>
</dbReference>
<protein>
    <recommendedName>
        <fullName evidence="3">Pyoverdine/dityrosine biosynthesis protein</fullName>
    </recommendedName>
</protein>
<proteinExistence type="predicted"/>
<evidence type="ECO:0000313" key="2">
    <source>
        <dbReference type="Proteomes" id="UP000799324"/>
    </source>
</evidence>
<dbReference type="PANTHER" id="PTHR37285">
    <property type="entry name" value="SPORE WALL MATURATION PROTEIN DIT1"/>
    <property type="match status" value="1"/>
</dbReference>